<reference evidence="3 4" key="1">
    <citation type="submission" date="2015-09" db="EMBL/GenBank/DDBJ databases">
        <title>Host preference determinants of Valsa canker pathogens revealed by comparative genomics.</title>
        <authorList>
            <person name="Yin Z."/>
            <person name="Huang L."/>
        </authorList>
    </citation>
    <scope>NUCLEOTIDE SEQUENCE [LARGE SCALE GENOMIC DNA]</scope>
    <source>
        <strain evidence="3 4">SXYLt</strain>
    </source>
</reference>
<evidence type="ECO:0000256" key="1">
    <source>
        <dbReference type="SAM" id="MobiDB-lite"/>
    </source>
</evidence>
<feature type="transmembrane region" description="Helical" evidence="2">
    <location>
        <begin position="232"/>
        <end position="252"/>
    </location>
</feature>
<evidence type="ECO:0000313" key="3">
    <source>
        <dbReference type="EMBL" id="ROV96853.1"/>
    </source>
</evidence>
<comment type="caution">
    <text evidence="3">The sequence shown here is derived from an EMBL/GenBank/DDBJ whole genome shotgun (WGS) entry which is preliminary data.</text>
</comment>
<keyword evidence="2" id="KW-0812">Transmembrane</keyword>
<feature type="region of interest" description="Disordered" evidence="1">
    <location>
        <begin position="607"/>
        <end position="626"/>
    </location>
</feature>
<evidence type="ECO:0008006" key="5">
    <source>
        <dbReference type="Google" id="ProtNLM"/>
    </source>
</evidence>
<sequence length="626" mass="69716">MHTAKPLQRLQMLWGAADFPAAIFAEELVNAYPEAAVILSIRPEDAWFKSMMLTLWHQYSNMPADSDSPMAPLATKYHTLCWHNDFPTNGRDYFRRHNDIKKMAAYDQDDRTQGWVLELDSLRSFGGPPSPRSSNDGHRWSGEILPAGSVSTQALGRQQPDAATTTTRSPPSQPLPGAAECLDFIKTRSGRFRPAKQTKLQNSLLGAVGFLEAANAGDFAANIWNETPVPTYALVIMAIGGTVALGMIYWCVKDGRLSYSNLRALKEEREYLKQQRKLHQDDTNMLRTIDCFLDMNTRESGTELIDRIGSDTLLGISALLVGVGTFMAMDGDHDSANYKASNLLTGYIGNTLPAIFGVCNLLWSSYVWIRAKKQQRAALNYVKGSTRISQMLKNRTSSIQFHAALNGLTGLVAGSAALATATQWWAYVLLVPCIITSGTVNIFWRKRVGYERPFVLGQISSIDQDTVFEALRYANECHRRVLRVQASGEGDAFTCLVPDTSSLLCALDFIRKNNLFEDFCLRVLEDKELSGRLFGYAEFATESSVHGPTIDWHSLSALEDQVLMIRLLQTARDLLNELAPKCFRYQERHLLEVLGCYMCRGAEFGQSKKPTTAGTSKRGPAHNVHT</sequence>
<protein>
    <recommendedName>
        <fullName evidence="5">Integral membrane protein</fullName>
    </recommendedName>
</protein>
<dbReference type="InterPro" id="IPR027417">
    <property type="entry name" value="P-loop_NTPase"/>
</dbReference>
<evidence type="ECO:0000313" key="4">
    <source>
        <dbReference type="Proteomes" id="UP000285146"/>
    </source>
</evidence>
<dbReference type="Gene3D" id="3.40.50.300">
    <property type="entry name" value="P-loop containing nucleotide triphosphate hydrolases"/>
    <property type="match status" value="1"/>
</dbReference>
<feature type="transmembrane region" description="Helical" evidence="2">
    <location>
        <begin position="399"/>
        <end position="418"/>
    </location>
</feature>
<evidence type="ECO:0000256" key="2">
    <source>
        <dbReference type="SAM" id="Phobius"/>
    </source>
</evidence>
<dbReference type="OrthoDB" id="5089392at2759"/>
<keyword evidence="2" id="KW-1133">Transmembrane helix</keyword>
<feature type="transmembrane region" description="Helical" evidence="2">
    <location>
        <begin position="347"/>
        <end position="369"/>
    </location>
</feature>
<feature type="transmembrane region" description="Helical" evidence="2">
    <location>
        <begin position="308"/>
        <end position="327"/>
    </location>
</feature>
<keyword evidence="2" id="KW-0472">Membrane</keyword>
<proteinExistence type="predicted"/>
<dbReference type="AlphaFoldDB" id="A0A423W0G8"/>
<dbReference type="STRING" id="1230097.A0A423W0G8"/>
<organism evidence="3 4">
    <name type="scientific">Cytospora leucostoma</name>
    <dbReference type="NCBI Taxonomy" id="1230097"/>
    <lineage>
        <taxon>Eukaryota</taxon>
        <taxon>Fungi</taxon>
        <taxon>Dikarya</taxon>
        <taxon>Ascomycota</taxon>
        <taxon>Pezizomycotina</taxon>
        <taxon>Sordariomycetes</taxon>
        <taxon>Sordariomycetidae</taxon>
        <taxon>Diaporthales</taxon>
        <taxon>Cytosporaceae</taxon>
        <taxon>Cytospora</taxon>
    </lineage>
</organism>
<feature type="region of interest" description="Disordered" evidence="1">
    <location>
        <begin position="149"/>
        <end position="178"/>
    </location>
</feature>
<dbReference type="InParanoid" id="A0A423W0G8"/>
<dbReference type="Proteomes" id="UP000285146">
    <property type="component" value="Unassembled WGS sequence"/>
</dbReference>
<gene>
    <name evidence="3" type="ORF">VPNG_09243</name>
</gene>
<feature type="transmembrane region" description="Helical" evidence="2">
    <location>
        <begin position="424"/>
        <end position="444"/>
    </location>
</feature>
<keyword evidence="4" id="KW-1185">Reference proteome</keyword>
<dbReference type="EMBL" id="LKEB01000066">
    <property type="protein sequence ID" value="ROV96853.1"/>
    <property type="molecule type" value="Genomic_DNA"/>
</dbReference>
<feature type="compositionally biased region" description="Polar residues" evidence="1">
    <location>
        <begin position="149"/>
        <end position="170"/>
    </location>
</feature>
<name>A0A423W0G8_9PEZI</name>
<accession>A0A423W0G8</accession>
<dbReference type="Pfam" id="PF17784">
    <property type="entry name" value="Sulfotransfer_4"/>
    <property type="match status" value="1"/>
</dbReference>
<dbReference type="InterPro" id="IPR040632">
    <property type="entry name" value="Sulfotransfer_4"/>
</dbReference>